<evidence type="ECO:0000256" key="2">
    <source>
        <dbReference type="ARBA" id="ARBA00023125"/>
    </source>
</evidence>
<feature type="compositionally biased region" description="Basic and acidic residues" evidence="6">
    <location>
        <begin position="442"/>
        <end position="454"/>
    </location>
</feature>
<keyword evidence="5" id="KW-0175">Coiled coil</keyword>
<keyword evidence="2" id="KW-0238">DNA-binding</keyword>
<organism evidence="8 9">
    <name type="scientific">Euplotes crassus</name>
    <dbReference type="NCBI Taxonomy" id="5936"/>
    <lineage>
        <taxon>Eukaryota</taxon>
        <taxon>Sar</taxon>
        <taxon>Alveolata</taxon>
        <taxon>Ciliophora</taxon>
        <taxon>Intramacronucleata</taxon>
        <taxon>Spirotrichea</taxon>
        <taxon>Hypotrichia</taxon>
        <taxon>Euplotida</taxon>
        <taxon>Euplotidae</taxon>
        <taxon>Moneuplotes</taxon>
    </lineage>
</organism>
<keyword evidence="3" id="KW-0539">Nucleus</keyword>
<evidence type="ECO:0000256" key="4">
    <source>
        <dbReference type="RuleBase" id="RU004020"/>
    </source>
</evidence>
<dbReference type="InterPro" id="IPR000232">
    <property type="entry name" value="HSF_DNA-bd"/>
</dbReference>
<dbReference type="Gene3D" id="1.10.10.10">
    <property type="entry name" value="Winged helix-like DNA-binding domain superfamily/Winged helix DNA-binding domain"/>
    <property type="match status" value="1"/>
</dbReference>
<evidence type="ECO:0000313" key="8">
    <source>
        <dbReference type="EMBL" id="CAI2365810.1"/>
    </source>
</evidence>
<dbReference type="AlphaFoldDB" id="A0AAD1UFB0"/>
<dbReference type="FunFam" id="1.10.10.10:FF:000334">
    <property type="entry name" value="Heat shock factor protein 2"/>
    <property type="match status" value="1"/>
</dbReference>
<evidence type="ECO:0000256" key="3">
    <source>
        <dbReference type="ARBA" id="ARBA00023242"/>
    </source>
</evidence>
<dbReference type="PANTHER" id="PTHR10015">
    <property type="entry name" value="HEAT SHOCK TRANSCRIPTION FACTOR"/>
    <property type="match status" value="1"/>
</dbReference>
<accession>A0AAD1UFB0</accession>
<dbReference type="PRINTS" id="PR00056">
    <property type="entry name" value="HSFDOMAIN"/>
</dbReference>
<feature type="domain" description="HSF-type DNA-binding" evidence="7">
    <location>
        <begin position="27"/>
        <end position="122"/>
    </location>
</feature>
<feature type="coiled-coil region" evidence="5">
    <location>
        <begin position="151"/>
        <end position="178"/>
    </location>
</feature>
<gene>
    <name evidence="8" type="ORF">ECRASSUSDP1_LOCUS7094</name>
</gene>
<dbReference type="SMART" id="SM00415">
    <property type="entry name" value="HSF"/>
    <property type="match status" value="1"/>
</dbReference>
<dbReference type="EMBL" id="CAMPGE010006898">
    <property type="protein sequence ID" value="CAI2365810.1"/>
    <property type="molecule type" value="Genomic_DNA"/>
</dbReference>
<sequence>MQTKAEDIDEIQSRDPHNQMSVTEFINVPSFPLKAYEIVSDPKYTEIVRWNKEGDAFIITNKNEFSDKVLPKYFKHKNLSTFVRQLNIYGFKKTKCKNEDNCFAHPDFKRDDKRLLLNMKRKATKGKKAENKSTTSSDSPFITKEEVNVMFESVNQRIDEQNKRIDQLNQTNKEFKNSVLCLYNQLEKSRERVVQLEKVILDNQMNVSNTHQPIMNEKYAEQIKDKAISDKHIMMDNNLYNMFTSFVKCFINTMPSNELSKFLNTSNASNLFISNRGSPNMVSQELMPYNCPDFKGLGKSNEIVNHSHMIENGPLSNMMSERASRLGHLTKSPNKREKKAIRNNMRMENDAWDKICEVKSISGSQGEDEFIQNLHKNPKVANPYMYSLDNNSYISDIDHQKEQFGDNYSVGSHKKLNDISGFSHLQNNNFELMSQPSNKGFSDLKSENSNGREN</sequence>
<evidence type="ECO:0000313" key="9">
    <source>
        <dbReference type="Proteomes" id="UP001295684"/>
    </source>
</evidence>
<proteinExistence type="inferred from homology"/>
<dbReference type="PANTHER" id="PTHR10015:SF206">
    <property type="entry name" value="HSF-TYPE DNA-BINDING DOMAIN-CONTAINING PROTEIN"/>
    <property type="match status" value="1"/>
</dbReference>
<protein>
    <recommendedName>
        <fullName evidence="7">HSF-type DNA-binding domain-containing protein</fullName>
    </recommendedName>
</protein>
<feature type="compositionally biased region" description="Polar residues" evidence="6">
    <location>
        <begin position="431"/>
        <end position="440"/>
    </location>
</feature>
<evidence type="ECO:0000256" key="5">
    <source>
        <dbReference type="SAM" id="Coils"/>
    </source>
</evidence>
<comment type="subcellular location">
    <subcellularLocation>
        <location evidence="1">Nucleus</location>
    </subcellularLocation>
</comment>
<dbReference type="InterPro" id="IPR036388">
    <property type="entry name" value="WH-like_DNA-bd_sf"/>
</dbReference>
<comment type="caution">
    <text evidence="8">The sequence shown here is derived from an EMBL/GenBank/DDBJ whole genome shotgun (WGS) entry which is preliminary data.</text>
</comment>
<keyword evidence="9" id="KW-1185">Reference proteome</keyword>
<dbReference type="SUPFAM" id="SSF46785">
    <property type="entry name" value="Winged helix' DNA-binding domain"/>
    <property type="match status" value="1"/>
</dbReference>
<reference evidence="8" key="1">
    <citation type="submission" date="2023-07" db="EMBL/GenBank/DDBJ databases">
        <authorList>
            <consortium name="AG Swart"/>
            <person name="Singh M."/>
            <person name="Singh A."/>
            <person name="Seah K."/>
            <person name="Emmerich C."/>
        </authorList>
    </citation>
    <scope>NUCLEOTIDE SEQUENCE</scope>
    <source>
        <strain evidence="8">DP1</strain>
    </source>
</reference>
<name>A0AAD1UFB0_EUPCR</name>
<feature type="region of interest" description="Disordered" evidence="6">
    <location>
        <begin position="431"/>
        <end position="454"/>
    </location>
</feature>
<dbReference type="GO" id="GO:0005634">
    <property type="term" value="C:nucleus"/>
    <property type="evidence" value="ECO:0007669"/>
    <property type="project" value="UniProtKB-SubCell"/>
</dbReference>
<dbReference type="Proteomes" id="UP001295684">
    <property type="component" value="Unassembled WGS sequence"/>
</dbReference>
<dbReference type="GO" id="GO:0003700">
    <property type="term" value="F:DNA-binding transcription factor activity"/>
    <property type="evidence" value="ECO:0007669"/>
    <property type="project" value="InterPro"/>
</dbReference>
<evidence type="ECO:0000256" key="6">
    <source>
        <dbReference type="SAM" id="MobiDB-lite"/>
    </source>
</evidence>
<comment type="similarity">
    <text evidence="4">Belongs to the HSF family.</text>
</comment>
<dbReference type="Pfam" id="PF00447">
    <property type="entry name" value="HSF_DNA-bind"/>
    <property type="match status" value="1"/>
</dbReference>
<evidence type="ECO:0000256" key="1">
    <source>
        <dbReference type="ARBA" id="ARBA00004123"/>
    </source>
</evidence>
<dbReference type="InterPro" id="IPR036390">
    <property type="entry name" value="WH_DNA-bd_sf"/>
</dbReference>
<evidence type="ECO:0000259" key="7">
    <source>
        <dbReference type="SMART" id="SM00415"/>
    </source>
</evidence>
<dbReference type="GO" id="GO:0043565">
    <property type="term" value="F:sequence-specific DNA binding"/>
    <property type="evidence" value="ECO:0007669"/>
    <property type="project" value="InterPro"/>
</dbReference>